<evidence type="ECO:0000256" key="4">
    <source>
        <dbReference type="ARBA" id="ARBA00022692"/>
    </source>
</evidence>
<organism evidence="8 9">
    <name type="scientific">Flavobacterium sedimenticola</name>
    <dbReference type="NCBI Taxonomy" id="3043286"/>
    <lineage>
        <taxon>Bacteria</taxon>
        <taxon>Pseudomonadati</taxon>
        <taxon>Bacteroidota</taxon>
        <taxon>Flavobacteriia</taxon>
        <taxon>Flavobacteriales</taxon>
        <taxon>Flavobacteriaceae</taxon>
        <taxon>Flavobacterium</taxon>
    </lineage>
</organism>
<dbReference type="PANTHER" id="PTHR30558">
    <property type="entry name" value="EXBD MEMBRANE COMPONENT OF PMF-DRIVEN MACROMOLECULE IMPORT SYSTEM"/>
    <property type="match status" value="1"/>
</dbReference>
<reference evidence="8 9" key="1">
    <citation type="submission" date="2023-05" db="EMBL/GenBank/DDBJ databases">
        <title>Flavobacterium sedimenti sp. nov., isolated from the sediment.</title>
        <authorList>
            <person name="Wu N."/>
        </authorList>
    </citation>
    <scope>NUCLEOTIDE SEQUENCE [LARGE SCALE GENOMIC DNA]</scope>
    <source>
        <strain evidence="8 9">YZ-48</strain>
    </source>
</reference>
<evidence type="ECO:0000313" key="8">
    <source>
        <dbReference type="EMBL" id="MDI9256610.1"/>
    </source>
</evidence>
<evidence type="ECO:0000313" key="9">
    <source>
        <dbReference type="Proteomes" id="UP001230035"/>
    </source>
</evidence>
<evidence type="ECO:0000256" key="6">
    <source>
        <dbReference type="ARBA" id="ARBA00023136"/>
    </source>
</evidence>
<evidence type="ECO:0000256" key="1">
    <source>
        <dbReference type="ARBA" id="ARBA00004162"/>
    </source>
</evidence>
<dbReference type="Proteomes" id="UP001230035">
    <property type="component" value="Unassembled WGS sequence"/>
</dbReference>
<keyword evidence="7" id="KW-0653">Protein transport</keyword>
<gene>
    <name evidence="8" type="ORF">QHT84_04190</name>
</gene>
<evidence type="ECO:0000256" key="3">
    <source>
        <dbReference type="ARBA" id="ARBA00022475"/>
    </source>
</evidence>
<keyword evidence="5" id="KW-1133">Transmembrane helix</keyword>
<comment type="similarity">
    <text evidence="2 7">Belongs to the ExbD/TolR family.</text>
</comment>
<accession>A0ABT6XNF8</accession>
<comment type="caution">
    <text evidence="8">The sequence shown here is derived from an EMBL/GenBank/DDBJ whole genome shotgun (WGS) entry which is preliminary data.</text>
</comment>
<evidence type="ECO:0000256" key="5">
    <source>
        <dbReference type="ARBA" id="ARBA00022989"/>
    </source>
</evidence>
<keyword evidence="7" id="KW-0813">Transport</keyword>
<protein>
    <submittedName>
        <fullName evidence="8">Biopolymer transporter ExbD</fullName>
    </submittedName>
</protein>
<dbReference type="PANTHER" id="PTHR30558:SF3">
    <property type="entry name" value="BIOPOLYMER TRANSPORT PROTEIN EXBD-RELATED"/>
    <property type="match status" value="1"/>
</dbReference>
<dbReference type="RefSeq" id="WP_283238279.1">
    <property type="nucleotide sequence ID" value="NZ_JASGBP010000001.1"/>
</dbReference>
<keyword evidence="6" id="KW-0472">Membrane</keyword>
<keyword evidence="9" id="KW-1185">Reference proteome</keyword>
<dbReference type="InterPro" id="IPR003400">
    <property type="entry name" value="ExbD"/>
</dbReference>
<sequence>MAKIKMSKKSTSIDMTAMCDVAFLLLTFFILTATAKVPEPLPVDTPNSTVQTKLPETGLVMITVGKSDGKDQVFFGMKDRAVRSGALDYMAQKYKVQFTDQQKAQFALVEEFGVPMGALPALLDLKGADRAKKGVQSGIPLDSLDNQLQDWIQYARKANIDNGGTKELEFAIKGDAKELYPQIKKVMDILQDQKINNFNLVTGLRGKDYQ</sequence>
<dbReference type="EMBL" id="JASGBP010000001">
    <property type="protein sequence ID" value="MDI9256610.1"/>
    <property type="molecule type" value="Genomic_DNA"/>
</dbReference>
<keyword evidence="3" id="KW-1003">Cell membrane</keyword>
<name>A0ABT6XNF8_9FLAO</name>
<evidence type="ECO:0000256" key="2">
    <source>
        <dbReference type="ARBA" id="ARBA00005811"/>
    </source>
</evidence>
<proteinExistence type="inferred from homology"/>
<keyword evidence="4 7" id="KW-0812">Transmembrane</keyword>
<dbReference type="Pfam" id="PF02472">
    <property type="entry name" value="ExbD"/>
    <property type="match status" value="1"/>
</dbReference>
<evidence type="ECO:0000256" key="7">
    <source>
        <dbReference type="RuleBase" id="RU003879"/>
    </source>
</evidence>
<comment type="subcellular location">
    <subcellularLocation>
        <location evidence="1">Cell membrane</location>
        <topology evidence="1">Single-pass membrane protein</topology>
    </subcellularLocation>
    <subcellularLocation>
        <location evidence="7">Cell membrane</location>
        <topology evidence="7">Single-pass type II membrane protein</topology>
    </subcellularLocation>
</comment>